<evidence type="ECO:0000256" key="4">
    <source>
        <dbReference type="ARBA" id="ARBA00005189"/>
    </source>
</evidence>
<sequence>MSSLRILTATRASPLLAIASRTPRGHLTPIHCRYSPLQRRLLASDGRNGHSASSDPKGATPGTKHEVHERRPSTSHSEASSISSTSSSASSHSTAPSTAPSFASTPAEPPTKDWEDYRYADVSGFKDLPSRTFGVNQHMLINAELKAAFTAMLRQFRAPIVFCFAYGSGVFPQGSSERSITDAEFRAVHPQPPEALLKTQKGNPKMIDFIFGVTHTEHWHWLNMRQHPEHYSGLASLGSGAVASVQEKIGAGVYFNPYVVVNGMLIKYGVTSISNLCHDLSSWETLYLAGRLHKPVKILRDNAAVRIANQQNLVGAVRTALLMLPESFTEFELFSTIAAISYLGDPRMALPTENKNKVSNIVTNNLVNFRRLYAPLVEKLPNIDYVGAGDANSAVGSPEWLESLTNHELRQDMDIAKRANMVRRLPSAFRSRLYFLYQSKFQMTRSEFLAQMEESMNEDDKGFRKQLGGEFERKIAADPDLSGMVRKAIRETGHWVNTTQSAKGLITAGFSKSWRYMGEKMKRYGEGKKKSAEKEKETTKEGGNGEEKK</sequence>
<dbReference type="Pfam" id="PF09139">
    <property type="entry name" value="Tam41_Mmp37"/>
    <property type="match status" value="1"/>
</dbReference>
<dbReference type="PANTHER" id="PTHR13619:SF0">
    <property type="entry name" value="PHOSPHATIDATE CYTIDYLYLTRANSFERASE, MITOCHONDRIAL"/>
    <property type="match status" value="1"/>
</dbReference>
<keyword evidence="11" id="KW-0999">Mitochondrion inner membrane</keyword>
<keyword evidence="9" id="KW-0808">Transferase</keyword>
<dbReference type="PIRSF" id="PIRSF028840">
    <property type="entry name" value="Mmp37"/>
    <property type="match status" value="1"/>
</dbReference>
<dbReference type="EMBL" id="ONZQ02000002">
    <property type="protein sequence ID" value="SPN98423.1"/>
    <property type="molecule type" value="Genomic_DNA"/>
</dbReference>
<evidence type="ECO:0000256" key="6">
    <source>
        <dbReference type="ARBA" id="ARBA00012487"/>
    </source>
</evidence>
<evidence type="ECO:0000256" key="7">
    <source>
        <dbReference type="ARBA" id="ARBA00018337"/>
    </source>
</evidence>
<comment type="pathway">
    <text evidence="4">Lipid metabolism.</text>
</comment>
<keyword evidence="16" id="KW-0594">Phospholipid biosynthesis</keyword>
<evidence type="ECO:0000256" key="5">
    <source>
        <dbReference type="ARBA" id="ARBA00005458"/>
    </source>
</evidence>
<evidence type="ECO:0000256" key="3">
    <source>
        <dbReference type="ARBA" id="ARBA00005119"/>
    </source>
</evidence>
<comment type="cofactor">
    <cofactor evidence="1">
        <name>Mg(2+)</name>
        <dbReference type="ChEBI" id="CHEBI:18420"/>
    </cofactor>
</comment>
<evidence type="ECO:0000256" key="11">
    <source>
        <dbReference type="ARBA" id="ARBA00022792"/>
    </source>
</evidence>
<evidence type="ECO:0000256" key="1">
    <source>
        <dbReference type="ARBA" id="ARBA00001946"/>
    </source>
</evidence>
<dbReference type="Proteomes" id="UP001187682">
    <property type="component" value="Unassembled WGS sequence"/>
</dbReference>
<evidence type="ECO:0000256" key="12">
    <source>
        <dbReference type="ARBA" id="ARBA00022842"/>
    </source>
</evidence>
<evidence type="ECO:0000256" key="2">
    <source>
        <dbReference type="ARBA" id="ARBA00004443"/>
    </source>
</evidence>
<proteinExistence type="inferred from homology"/>
<feature type="compositionally biased region" description="Low complexity" evidence="19">
    <location>
        <begin position="74"/>
        <end position="106"/>
    </location>
</feature>
<keyword evidence="15" id="KW-0472">Membrane</keyword>
<comment type="subcellular location">
    <subcellularLocation>
        <location evidence="2">Mitochondrion inner membrane</location>
        <topology evidence="2">Peripheral membrane protein</topology>
        <orientation evidence="2">Matrix side</orientation>
    </subcellularLocation>
</comment>
<dbReference type="AlphaFoldDB" id="A0AAE8MRR8"/>
<comment type="similarity">
    <text evidence="5">Belongs to the TAM41 family.</text>
</comment>
<accession>A0AAE8MRR8</accession>
<organism evidence="20 21">
    <name type="scientific">Cephalotrichum gorgonifer</name>
    <dbReference type="NCBI Taxonomy" id="2041049"/>
    <lineage>
        <taxon>Eukaryota</taxon>
        <taxon>Fungi</taxon>
        <taxon>Dikarya</taxon>
        <taxon>Ascomycota</taxon>
        <taxon>Pezizomycotina</taxon>
        <taxon>Sordariomycetes</taxon>
        <taxon>Hypocreomycetidae</taxon>
        <taxon>Microascales</taxon>
        <taxon>Microascaceae</taxon>
        <taxon>Cephalotrichum</taxon>
    </lineage>
</organism>
<evidence type="ECO:0000256" key="16">
    <source>
        <dbReference type="ARBA" id="ARBA00023209"/>
    </source>
</evidence>
<keyword evidence="8" id="KW-0444">Lipid biosynthesis</keyword>
<dbReference type="GO" id="GO:0004605">
    <property type="term" value="F:phosphatidate cytidylyltransferase activity"/>
    <property type="evidence" value="ECO:0007669"/>
    <property type="project" value="UniProtKB-EC"/>
</dbReference>
<comment type="caution">
    <text evidence="20">The sequence shown here is derived from an EMBL/GenBank/DDBJ whole genome shotgun (WGS) entry which is preliminary data.</text>
</comment>
<keyword evidence="21" id="KW-1185">Reference proteome</keyword>
<comment type="pathway">
    <text evidence="3">Phospholipid metabolism; CDP-diacylglycerol biosynthesis; CDP-diacylglycerol from sn-glycerol 3-phosphate: step 3/3.</text>
</comment>
<evidence type="ECO:0000256" key="8">
    <source>
        <dbReference type="ARBA" id="ARBA00022516"/>
    </source>
</evidence>
<evidence type="ECO:0000256" key="9">
    <source>
        <dbReference type="ARBA" id="ARBA00022679"/>
    </source>
</evidence>
<evidence type="ECO:0000256" key="17">
    <source>
        <dbReference type="ARBA" id="ARBA00023264"/>
    </source>
</evidence>
<evidence type="ECO:0000256" key="13">
    <source>
        <dbReference type="ARBA" id="ARBA00023098"/>
    </source>
</evidence>
<evidence type="ECO:0000313" key="20">
    <source>
        <dbReference type="EMBL" id="SPN98423.1"/>
    </source>
</evidence>
<dbReference type="GO" id="GO:0016024">
    <property type="term" value="P:CDP-diacylglycerol biosynthetic process"/>
    <property type="evidence" value="ECO:0007669"/>
    <property type="project" value="TreeGrafter"/>
</dbReference>
<evidence type="ECO:0000256" key="18">
    <source>
        <dbReference type="ARBA" id="ARBA00029893"/>
    </source>
</evidence>
<dbReference type="InterPro" id="IPR015222">
    <property type="entry name" value="Tam41"/>
</dbReference>
<feature type="compositionally biased region" description="Basic and acidic residues" evidence="19">
    <location>
        <begin position="63"/>
        <end position="72"/>
    </location>
</feature>
<keyword evidence="13" id="KW-0443">Lipid metabolism</keyword>
<keyword evidence="10" id="KW-0548">Nucleotidyltransferase</keyword>
<dbReference type="GO" id="GO:0005743">
    <property type="term" value="C:mitochondrial inner membrane"/>
    <property type="evidence" value="ECO:0007669"/>
    <property type="project" value="UniProtKB-SubCell"/>
</dbReference>
<keyword evidence="17" id="KW-1208">Phospholipid metabolism</keyword>
<keyword evidence="12" id="KW-0460">Magnesium</keyword>
<dbReference type="GO" id="GO:0032049">
    <property type="term" value="P:cardiolipin biosynthetic process"/>
    <property type="evidence" value="ECO:0007669"/>
    <property type="project" value="InterPro"/>
</dbReference>
<evidence type="ECO:0000256" key="19">
    <source>
        <dbReference type="SAM" id="MobiDB-lite"/>
    </source>
</evidence>
<feature type="region of interest" description="Disordered" evidence="19">
    <location>
        <begin position="44"/>
        <end position="110"/>
    </location>
</feature>
<dbReference type="EC" id="2.7.7.41" evidence="6"/>
<feature type="region of interest" description="Disordered" evidence="19">
    <location>
        <begin position="523"/>
        <end position="549"/>
    </location>
</feature>
<evidence type="ECO:0000256" key="14">
    <source>
        <dbReference type="ARBA" id="ARBA00023128"/>
    </source>
</evidence>
<protein>
    <recommendedName>
        <fullName evidence="7">Phosphatidate cytidylyltransferase, mitochondrial</fullName>
        <ecNumber evidence="6">2.7.7.41</ecNumber>
    </recommendedName>
    <alternativeName>
        <fullName evidence="18">CDP-diacylglycerol synthase</fullName>
    </alternativeName>
</protein>
<evidence type="ECO:0000256" key="10">
    <source>
        <dbReference type="ARBA" id="ARBA00022695"/>
    </source>
</evidence>
<evidence type="ECO:0000256" key="15">
    <source>
        <dbReference type="ARBA" id="ARBA00023136"/>
    </source>
</evidence>
<keyword evidence="14" id="KW-0496">Mitochondrion</keyword>
<reference evidence="20" key="1">
    <citation type="submission" date="2018-03" db="EMBL/GenBank/DDBJ databases">
        <authorList>
            <person name="Guldener U."/>
        </authorList>
    </citation>
    <scope>NUCLEOTIDE SEQUENCE</scope>
</reference>
<name>A0AAE8MRR8_9PEZI</name>
<dbReference type="PANTHER" id="PTHR13619">
    <property type="entry name" value="PHOSPHATIDATE CYTIDYLYLTRANSFERASE, MITOCHONDRIAL"/>
    <property type="match status" value="1"/>
</dbReference>
<gene>
    <name evidence="20" type="ORF">DNG_01468</name>
</gene>
<evidence type="ECO:0000313" key="21">
    <source>
        <dbReference type="Proteomes" id="UP001187682"/>
    </source>
</evidence>